<feature type="binding site" evidence="7">
    <location>
        <position position="217"/>
    </location>
    <ligand>
        <name>Zn(2+)</name>
        <dbReference type="ChEBI" id="CHEBI:29105"/>
    </ligand>
</feature>
<sequence length="240" mass="25800">MASAEISGPRAPVVDDLPQGLADTVADLIGRPRARGWIHLCTAIIATAGGLALVSVAVIESLPRAILATLIYTVTVVAMFSISAVYHRNHWHNPAALKWMKRLDHSAIFIFIAGSYTPFALLAMPPSTGNLVLTIVWTGAAAGVALKMWWPSAPRWVGVPLYLLLGWVAIWFAGSLLDGGGPIVVGLLVLGGVLYNVGAILYAIRWPNPWPHTFGYHEFFHAFTAAAAVSHYAAVWFVVL</sequence>
<keyword evidence="7" id="KW-0862">Zinc</keyword>
<evidence type="ECO:0000313" key="9">
    <source>
        <dbReference type="EMBL" id="ORB64374.1"/>
    </source>
</evidence>
<dbReference type="GO" id="GO:0005886">
    <property type="term" value="C:plasma membrane"/>
    <property type="evidence" value="ECO:0007669"/>
    <property type="project" value="UniProtKB-SubCell"/>
</dbReference>
<keyword evidence="5 8" id="KW-1133">Transmembrane helix</keyword>
<dbReference type="STRING" id="75922.BST47_16520"/>
<evidence type="ECO:0000256" key="6">
    <source>
        <dbReference type="ARBA" id="ARBA00023136"/>
    </source>
</evidence>
<feature type="transmembrane region" description="Helical" evidence="8">
    <location>
        <begin position="37"/>
        <end position="59"/>
    </location>
</feature>
<dbReference type="InterPro" id="IPR004254">
    <property type="entry name" value="AdipoR/HlyIII-related"/>
</dbReference>
<gene>
    <name evidence="9" type="ORF">BST47_16520</name>
</gene>
<evidence type="ECO:0000256" key="1">
    <source>
        <dbReference type="ARBA" id="ARBA00004651"/>
    </source>
</evidence>
<protein>
    <recommendedName>
        <fullName evidence="11">Hemolysin III</fullName>
    </recommendedName>
</protein>
<keyword evidence="4 8" id="KW-0812">Transmembrane</keyword>
<feature type="transmembrane region" description="Helical" evidence="8">
    <location>
        <begin position="216"/>
        <end position="239"/>
    </location>
</feature>
<accession>A0A1X0JNE1</accession>
<dbReference type="PANTHER" id="PTHR20855:SF3">
    <property type="entry name" value="LD03007P"/>
    <property type="match status" value="1"/>
</dbReference>
<name>A0A1X0JNE1_9MYCO</name>
<dbReference type="PANTHER" id="PTHR20855">
    <property type="entry name" value="ADIPOR/PROGESTIN RECEPTOR-RELATED"/>
    <property type="match status" value="1"/>
</dbReference>
<organism evidence="9 10">
    <name type="scientific">Mycolicibacterium tusciae</name>
    <dbReference type="NCBI Taxonomy" id="75922"/>
    <lineage>
        <taxon>Bacteria</taxon>
        <taxon>Bacillati</taxon>
        <taxon>Actinomycetota</taxon>
        <taxon>Actinomycetes</taxon>
        <taxon>Mycobacteriales</taxon>
        <taxon>Mycobacteriaceae</taxon>
        <taxon>Mycolicibacterium</taxon>
    </lineage>
</organism>
<dbReference type="Proteomes" id="UP000192411">
    <property type="component" value="Unassembled WGS sequence"/>
</dbReference>
<dbReference type="NCBIfam" id="TIGR01065">
    <property type="entry name" value="hlyIII"/>
    <property type="match status" value="1"/>
</dbReference>
<evidence type="ECO:0000256" key="7">
    <source>
        <dbReference type="PIRSR" id="PIRSR604254-1"/>
    </source>
</evidence>
<dbReference type="GO" id="GO:0140911">
    <property type="term" value="F:pore-forming activity"/>
    <property type="evidence" value="ECO:0007669"/>
    <property type="project" value="InterPro"/>
</dbReference>
<comment type="caution">
    <text evidence="9">The sequence shown here is derived from an EMBL/GenBank/DDBJ whole genome shotgun (WGS) entry which is preliminary data.</text>
</comment>
<comment type="subcellular location">
    <subcellularLocation>
        <location evidence="1">Cell membrane</location>
        <topology evidence="1">Multi-pass membrane protein</topology>
    </subcellularLocation>
</comment>
<dbReference type="InterPro" id="IPR005744">
    <property type="entry name" value="Hy-lIII"/>
</dbReference>
<evidence type="ECO:0008006" key="11">
    <source>
        <dbReference type="Google" id="ProtNLM"/>
    </source>
</evidence>
<proteinExistence type="inferred from homology"/>
<dbReference type="AlphaFoldDB" id="A0A1X0JNE1"/>
<feature type="transmembrane region" description="Helical" evidence="8">
    <location>
        <begin position="107"/>
        <end position="125"/>
    </location>
</feature>
<evidence type="ECO:0000256" key="8">
    <source>
        <dbReference type="SAM" id="Phobius"/>
    </source>
</evidence>
<evidence type="ECO:0000256" key="5">
    <source>
        <dbReference type="ARBA" id="ARBA00022989"/>
    </source>
</evidence>
<keyword evidence="7" id="KW-0479">Metal-binding</keyword>
<feature type="transmembrane region" description="Helical" evidence="8">
    <location>
        <begin position="65"/>
        <end position="86"/>
    </location>
</feature>
<evidence type="ECO:0000256" key="3">
    <source>
        <dbReference type="ARBA" id="ARBA00022475"/>
    </source>
</evidence>
<dbReference type="Pfam" id="PF03006">
    <property type="entry name" value="HlyIII"/>
    <property type="match status" value="1"/>
</dbReference>
<dbReference type="GO" id="GO:0046872">
    <property type="term" value="F:metal ion binding"/>
    <property type="evidence" value="ECO:0007669"/>
    <property type="project" value="UniProtKB-KW"/>
</dbReference>
<feature type="transmembrane region" description="Helical" evidence="8">
    <location>
        <begin position="157"/>
        <end position="177"/>
    </location>
</feature>
<comment type="similarity">
    <text evidence="2">Belongs to the UPF0073 (Hly-III) family.</text>
</comment>
<feature type="transmembrane region" description="Helical" evidence="8">
    <location>
        <begin position="183"/>
        <end position="204"/>
    </location>
</feature>
<evidence type="ECO:0000256" key="2">
    <source>
        <dbReference type="ARBA" id="ARBA00008488"/>
    </source>
</evidence>
<keyword evidence="6 8" id="KW-0472">Membrane</keyword>
<evidence type="ECO:0000313" key="10">
    <source>
        <dbReference type="Proteomes" id="UP000192411"/>
    </source>
</evidence>
<dbReference type="EMBL" id="MVIM01000008">
    <property type="protein sequence ID" value="ORB64374.1"/>
    <property type="molecule type" value="Genomic_DNA"/>
</dbReference>
<keyword evidence="10" id="KW-1185">Reference proteome</keyword>
<feature type="binding site" evidence="7">
    <location>
        <position position="87"/>
    </location>
    <ligand>
        <name>Zn(2+)</name>
        <dbReference type="ChEBI" id="CHEBI:29105"/>
    </ligand>
</feature>
<keyword evidence="3" id="KW-1003">Cell membrane</keyword>
<reference evidence="9 10" key="1">
    <citation type="submission" date="2017-02" db="EMBL/GenBank/DDBJ databases">
        <title>The new phylogeny of genus Mycobacterium.</title>
        <authorList>
            <person name="Tortoli E."/>
            <person name="Trovato A."/>
            <person name="Cirillo D.M."/>
        </authorList>
    </citation>
    <scope>NUCLEOTIDE SEQUENCE [LARGE SCALE GENOMIC DNA]</scope>
    <source>
        <strain evidence="9 10">DSM 44338</strain>
    </source>
</reference>
<evidence type="ECO:0000256" key="4">
    <source>
        <dbReference type="ARBA" id="ARBA00022692"/>
    </source>
</evidence>
<feature type="binding site" evidence="7">
    <location>
        <position position="221"/>
    </location>
    <ligand>
        <name>Zn(2+)</name>
        <dbReference type="ChEBI" id="CHEBI:29105"/>
    </ligand>
</feature>